<evidence type="ECO:0000313" key="1">
    <source>
        <dbReference type="EMBL" id="CAK9104827.1"/>
    </source>
</evidence>
<dbReference type="EMBL" id="CAXAMM010042432">
    <property type="protein sequence ID" value="CAK9104827.1"/>
    <property type="molecule type" value="Genomic_DNA"/>
</dbReference>
<keyword evidence="2" id="KW-1185">Reference proteome</keyword>
<organism evidence="1 2">
    <name type="scientific">Durusdinium trenchii</name>
    <dbReference type="NCBI Taxonomy" id="1381693"/>
    <lineage>
        <taxon>Eukaryota</taxon>
        <taxon>Sar</taxon>
        <taxon>Alveolata</taxon>
        <taxon>Dinophyceae</taxon>
        <taxon>Suessiales</taxon>
        <taxon>Symbiodiniaceae</taxon>
        <taxon>Durusdinium</taxon>
    </lineage>
</organism>
<feature type="non-terminal residue" evidence="1">
    <location>
        <position position="1"/>
    </location>
</feature>
<name>A0ABP0RYT9_9DINO</name>
<protein>
    <submittedName>
        <fullName evidence="1">Uncharacterized protein</fullName>
    </submittedName>
</protein>
<evidence type="ECO:0000313" key="2">
    <source>
        <dbReference type="Proteomes" id="UP001642464"/>
    </source>
</evidence>
<comment type="caution">
    <text evidence="1">The sequence shown here is derived from an EMBL/GenBank/DDBJ whole genome shotgun (WGS) entry which is preliminary data.</text>
</comment>
<gene>
    <name evidence="1" type="ORF">SCF082_LOCUS48888</name>
</gene>
<proteinExistence type="predicted"/>
<dbReference type="Proteomes" id="UP001642464">
    <property type="component" value="Unassembled WGS sequence"/>
</dbReference>
<accession>A0ABP0RYT9</accession>
<sequence length="166" mass="18711">ATTAKKAVRLAAVAAKRMKKLGRDFHRFAQRGGKALPVKVSTIRIPIRKKVKIGFGKKRTKDCDVDFPILLPSSWIKTLLNMHPSFVLGGHQVTDTEEFTSMFREFWGNFELAQPEHPIFSLFTDAQRKYTVPMALHGDEGRGLSKIPVLVLSYQFIIPFSGPNDL</sequence>
<reference evidence="1 2" key="1">
    <citation type="submission" date="2024-02" db="EMBL/GenBank/DDBJ databases">
        <authorList>
            <person name="Chen Y."/>
            <person name="Shah S."/>
            <person name="Dougan E. K."/>
            <person name="Thang M."/>
            <person name="Chan C."/>
        </authorList>
    </citation>
    <scope>NUCLEOTIDE SEQUENCE [LARGE SCALE GENOMIC DNA]</scope>
</reference>
<feature type="non-terminal residue" evidence="1">
    <location>
        <position position="166"/>
    </location>
</feature>